<feature type="domain" description="RING-type" evidence="9">
    <location>
        <begin position="9"/>
        <end position="49"/>
    </location>
</feature>
<dbReference type="CDD" id="cd16619">
    <property type="entry name" value="mRING-HC-C4C4_TRIM37_C-VIII"/>
    <property type="match status" value="1"/>
</dbReference>
<feature type="compositionally biased region" description="Basic and acidic residues" evidence="8">
    <location>
        <begin position="624"/>
        <end position="633"/>
    </location>
</feature>
<dbReference type="GO" id="GO:0005778">
    <property type="term" value="C:peroxisomal membrane"/>
    <property type="evidence" value="ECO:0007669"/>
    <property type="project" value="TreeGrafter"/>
</dbReference>
<dbReference type="PROSITE" id="PS50119">
    <property type="entry name" value="ZF_BBOX"/>
    <property type="match status" value="1"/>
</dbReference>
<dbReference type="Gene3D" id="3.30.40.10">
    <property type="entry name" value="Zinc/RING finger domain, C3HC4 (zinc finger)"/>
    <property type="match status" value="1"/>
</dbReference>
<sequence length="1029" mass="114905">QSLAEVFRCFICMEKLRDARLCPHCSKMCCFLCIRRWLTEQRPQCPHCRASLHLHELVHCRWVEEVTQQLDSLQLTGPPKAKEDADKDRCDIHHEKLSVFCSTCKQCICHQCALWGGTHSGHTFKPLDEVYDQHVSSITDEVAALRRRLMELISLVQEVERNVESLREAKEERVREIRNAVELMIARLDTQLKSKLLTLMGQKNSLTQETELLESLLQEVEHQLHSCSRSELIAKSGELLQMFNQVHRKPMASFVSPPIPADFSSEIVPGYDTSTFCITNFSLLRRKADPVYSEPLNISGLSWRLKVYPDGNGVVRGNYLSVFLELSAGLPETSKYEYRVEMIHHASPDSSKNIVREFASDFEVGECWGYNRFFRLDLLGSEGYLNTANDTLILRFQVRPPTFYQKCRDQQWYINQLETGQTQYIQQINDLKERLAIELSRNHAPTSSAPGSVSDMGHVSLLEQSLDNIEDDNDHLVTKQQNDAQLVVRRAQVSRPRATAHTALDVETASGPVLPASEEGEEVVDEYTNEDDNGEEDEDESGADTGDDENEVDGRPEAEEETSEPEGNEEESLRDETLEEEALQDLVPCSESSPEEQAAQQKEQEAWDVEDVELEFFDINSVTEQREEAEPKPEPLSTQTSCSNCLPNNQVSLIDAEERALLNLLKFDNRGPRGSRWNAPTVSRRYVSVVEWPRRGDDDKDKHKERIKKRTRLEKTSSMLERLQSCLTRAEAHKAAAASLDSAKALEESLTSGSHPVGMRSGTGNVRPHRRGASLPSLDGADSKNRTSPKKPTVSSGTVASICVSSGVPISAVACTIPHPPDHDDGCGNPEPDLSVPHHLPEMDTDSPRSRPKDTKRKVHRANTAHSTVGTEGLQLSSQLLSDLKRASTINKTYRMRYSVTEEELLQSRASSHNSPTQADSSVDPSPCGSADESFITSLSSLPTSQQYHLVHISTEDLTDIHSGDSPTNPPPIVINRKRSSPTGSACSNTSREGDNSPTRSAVFPFHTGCSSPQINDSSAEEDRGSCDK</sequence>
<feature type="region of interest" description="Disordered" evidence="8">
    <location>
        <begin position="491"/>
        <end position="642"/>
    </location>
</feature>
<organism evidence="12 13">
    <name type="scientific">Pocillopora meandrina</name>
    <dbReference type="NCBI Taxonomy" id="46732"/>
    <lineage>
        <taxon>Eukaryota</taxon>
        <taxon>Metazoa</taxon>
        <taxon>Cnidaria</taxon>
        <taxon>Anthozoa</taxon>
        <taxon>Hexacorallia</taxon>
        <taxon>Scleractinia</taxon>
        <taxon>Astrocoeniina</taxon>
        <taxon>Pocilloporidae</taxon>
        <taxon>Pocillopora</taxon>
    </lineage>
</organism>
<keyword evidence="5" id="KW-0862">Zinc</keyword>
<dbReference type="PROSITE" id="PS50144">
    <property type="entry name" value="MATH"/>
    <property type="match status" value="1"/>
</dbReference>
<dbReference type="GO" id="GO:0070842">
    <property type="term" value="P:aggresome assembly"/>
    <property type="evidence" value="ECO:0007669"/>
    <property type="project" value="TreeGrafter"/>
</dbReference>
<gene>
    <name evidence="12" type="ORF">PMEA_00002600</name>
</gene>
<evidence type="ECO:0000256" key="1">
    <source>
        <dbReference type="ARBA" id="ARBA00004496"/>
    </source>
</evidence>
<dbReference type="GO" id="GO:0061630">
    <property type="term" value="F:ubiquitin protein ligase activity"/>
    <property type="evidence" value="ECO:0007669"/>
    <property type="project" value="TreeGrafter"/>
</dbReference>
<dbReference type="Pfam" id="PF00643">
    <property type="entry name" value="zf-B_box"/>
    <property type="match status" value="1"/>
</dbReference>
<feature type="region of interest" description="Disordered" evidence="8">
    <location>
        <begin position="959"/>
        <end position="1029"/>
    </location>
</feature>
<feature type="coiled-coil region" evidence="7">
    <location>
        <begin position="142"/>
        <end position="223"/>
    </location>
</feature>
<dbReference type="InterPro" id="IPR003649">
    <property type="entry name" value="Bbox_C"/>
</dbReference>
<keyword evidence="4 6" id="KW-0863">Zinc-finger</keyword>
<name>A0AAU9WBA3_9CNID</name>
<evidence type="ECO:0000256" key="8">
    <source>
        <dbReference type="SAM" id="MobiDB-lite"/>
    </source>
</evidence>
<dbReference type="Proteomes" id="UP001159428">
    <property type="component" value="Unassembled WGS sequence"/>
</dbReference>
<dbReference type="PANTHER" id="PTHR36754">
    <property type="entry name" value="E3 UBIQUITIN-PROTEIN LIGASE TRIM37"/>
    <property type="match status" value="1"/>
</dbReference>
<dbReference type="InterPro" id="IPR013083">
    <property type="entry name" value="Znf_RING/FYVE/PHD"/>
</dbReference>
<feature type="compositionally biased region" description="Polar residues" evidence="8">
    <location>
        <begin position="981"/>
        <end position="1000"/>
    </location>
</feature>
<keyword evidence="3" id="KW-0479">Metal-binding</keyword>
<keyword evidence="7" id="KW-0175">Coiled coil</keyword>
<feature type="compositionally biased region" description="Basic residues" evidence="8">
    <location>
        <begin position="854"/>
        <end position="863"/>
    </location>
</feature>
<accession>A0AAU9WBA3</accession>
<feature type="region of interest" description="Disordered" evidence="8">
    <location>
        <begin position="822"/>
        <end position="869"/>
    </location>
</feature>
<dbReference type="GO" id="GO:0031625">
    <property type="term" value="F:ubiquitin protein ligase binding"/>
    <property type="evidence" value="ECO:0007669"/>
    <property type="project" value="TreeGrafter"/>
</dbReference>
<dbReference type="InterPro" id="IPR008974">
    <property type="entry name" value="TRAF-like"/>
</dbReference>
<dbReference type="GO" id="GO:0016235">
    <property type="term" value="C:aggresome"/>
    <property type="evidence" value="ECO:0007669"/>
    <property type="project" value="TreeGrafter"/>
</dbReference>
<dbReference type="InterPro" id="IPR002083">
    <property type="entry name" value="MATH/TRAF_dom"/>
</dbReference>
<evidence type="ECO:0008006" key="14">
    <source>
        <dbReference type="Google" id="ProtNLM"/>
    </source>
</evidence>
<dbReference type="SMART" id="SM00502">
    <property type="entry name" value="BBC"/>
    <property type="match status" value="1"/>
</dbReference>
<feature type="compositionally biased region" description="Polar residues" evidence="8">
    <location>
        <begin position="908"/>
        <end position="924"/>
    </location>
</feature>
<dbReference type="AlphaFoldDB" id="A0AAU9WBA3"/>
<dbReference type="Gene3D" id="2.60.210.10">
    <property type="entry name" value="Apoptosis, Tumor Necrosis Factor Receptor Associated Protein 2, Chain A"/>
    <property type="match status" value="1"/>
</dbReference>
<comment type="subcellular location">
    <subcellularLocation>
        <location evidence="1">Cytoplasm</location>
    </subcellularLocation>
</comment>
<evidence type="ECO:0000256" key="7">
    <source>
        <dbReference type="SAM" id="Coils"/>
    </source>
</evidence>
<dbReference type="InterPro" id="IPR037299">
    <property type="entry name" value="TRIM37_MATH"/>
</dbReference>
<feature type="compositionally biased region" description="Acidic residues" evidence="8">
    <location>
        <begin position="518"/>
        <end position="551"/>
    </location>
</feature>
<feature type="region of interest" description="Disordered" evidence="8">
    <location>
        <begin position="905"/>
        <end position="935"/>
    </location>
</feature>
<keyword evidence="2" id="KW-0963">Cytoplasm</keyword>
<feature type="compositionally biased region" description="Acidic residues" evidence="8">
    <location>
        <begin position="606"/>
        <end position="616"/>
    </location>
</feature>
<protein>
    <recommendedName>
        <fullName evidence="14">Tripartite motif containing 37</fullName>
    </recommendedName>
</protein>
<comment type="caution">
    <text evidence="12">The sequence shown here is derived from an EMBL/GenBank/DDBJ whole genome shotgun (WGS) entry which is preliminary data.</text>
</comment>
<proteinExistence type="predicted"/>
<dbReference type="PROSITE" id="PS50089">
    <property type="entry name" value="ZF_RING_2"/>
    <property type="match status" value="1"/>
</dbReference>
<evidence type="ECO:0000256" key="5">
    <source>
        <dbReference type="ARBA" id="ARBA00022833"/>
    </source>
</evidence>
<dbReference type="SMART" id="SM00336">
    <property type="entry name" value="BBOX"/>
    <property type="match status" value="1"/>
</dbReference>
<dbReference type="SMART" id="SM00061">
    <property type="entry name" value="MATH"/>
    <property type="match status" value="1"/>
</dbReference>
<feature type="non-terminal residue" evidence="12">
    <location>
        <position position="1"/>
    </location>
</feature>
<evidence type="ECO:0000259" key="9">
    <source>
        <dbReference type="PROSITE" id="PS50089"/>
    </source>
</evidence>
<evidence type="ECO:0000313" key="12">
    <source>
        <dbReference type="EMBL" id="CAH3108550.1"/>
    </source>
</evidence>
<dbReference type="EMBL" id="CALNXJ010000011">
    <property type="protein sequence ID" value="CAH3108550.1"/>
    <property type="molecule type" value="Genomic_DNA"/>
</dbReference>
<reference evidence="12 13" key="1">
    <citation type="submission" date="2022-05" db="EMBL/GenBank/DDBJ databases">
        <authorList>
            <consortium name="Genoscope - CEA"/>
            <person name="William W."/>
        </authorList>
    </citation>
    <scope>NUCLEOTIDE SEQUENCE [LARGE SCALE GENOMIC DNA]</scope>
</reference>
<evidence type="ECO:0000256" key="4">
    <source>
        <dbReference type="ARBA" id="ARBA00022771"/>
    </source>
</evidence>
<feature type="region of interest" description="Disordered" evidence="8">
    <location>
        <begin position="747"/>
        <end position="798"/>
    </location>
</feature>
<evidence type="ECO:0000256" key="6">
    <source>
        <dbReference type="PROSITE-ProRule" id="PRU00024"/>
    </source>
</evidence>
<dbReference type="PANTHER" id="PTHR36754:SF2">
    <property type="entry name" value="E3 UBIQUITIN-PROTEIN LIGASE TRIM37"/>
    <property type="match status" value="1"/>
</dbReference>
<dbReference type="GO" id="GO:0005164">
    <property type="term" value="F:tumor necrosis factor receptor binding"/>
    <property type="evidence" value="ECO:0007669"/>
    <property type="project" value="TreeGrafter"/>
</dbReference>
<dbReference type="GO" id="GO:0051865">
    <property type="term" value="P:protein autoubiquitination"/>
    <property type="evidence" value="ECO:0007669"/>
    <property type="project" value="TreeGrafter"/>
</dbReference>
<dbReference type="SUPFAM" id="SSF57845">
    <property type="entry name" value="B-box zinc-binding domain"/>
    <property type="match status" value="1"/>
</dbReference>
<evidence type="ECO:0000259" key="11">
    <source>
        <dbReference type="PROSITE" id="PS50144"/>
    </source>
</evidence>
<feature type="compositionally biased region" description="Polar residues" evidence="8">
    <location>
        <begin position="1009"/>
        <end position="1018"/>
    </location>
</feature>
<feature type="domain" description="B box-type" evidence="10">
    <location>
        <begin position="85"/>
        <end position="127"/>
    </location>
</feature>
<keyword evidence="13" id="KW-1185">Reference proteome</keyword>
<dbReference type="GO" id="GO:0006513">
    <property type="term" value="P:protein monoubiquitination"/>
    <property type="evidence" value="ECO:0007669"/>
    <property type="project" value="TreeGrafter"/>
</dbReference>
<dbReference type="SUPFAM" id="SSF57850">
    <property type="entry name" value="RING/U-box"/>
    <property type="match status" value="1"/>
</dbReference>
<feature type="compositionally biased region" description="Acidic residues" evidence="8">
    <location>
        <begin position="558"/>
        <end position="583"/>
    </location>
</feature>
<evidence type="ECO:0000313" key="13">
    <source>
        <dbReference type="Proteomes" id="UP001159428"/>
    </source>
</evidence>
<feature type="domain" description="MATH" evidence="11">
    <location>
        <begin position="271"/>
        <end position="398"/>
    </location>
</feature>
<dbReference type="SUPFAM" id="SSF49599">
    <property type="entry name" value="TRAF domain-like"/>
    <property type="match status" value="1"/>
</dbReference>
<feature type="compositionally biased region" description="Low complexity" evidence="8">
    <location>
        <begin position="590"/>
        <end position="601"/>
    </location>
</feature>
<dbReference type="GO" id="GO:0008270">
    <property type="term" value="F:zinc ion binding"/>
    <property type="evidence" value="ECO:0007669"/>
    <property type="project" value="UniProtKB-KW"/>
</dbReference>
<dbReference type="CDD" id="cd19779">
    <property type="entry name" value="Bbox2_TRIM37_C-VIII"/>
    <property type="match status" value="1"/>
</dbReference>
<dbReference type="InterPro" id="IPR000315">
    <property type="entry name" value="Znf_B-box"/>
</dbReference>
<dbReference type="Gene3D" id="3.30.160.60">
    <property type="entry name" value="Classic Zinc Finger"/>
    <property type="match status" value="1"/>
</dbReference>
<dbReference type="InterPro" id="IPR053003">
    <property type="entry name" value="TRIM_RBCC_E3_ubiq-ligases"/>
</dbReference>
<feature type="compositionally biased region" description="Basic and acidic residues" evidence="8">
    <location>
        <begin position="839"/>
        <end position="853"/>
    </location>
</feature>
<dbReference type="Pfam" id="PF22486">
    <property type="entry name" value="MATH_2"/>
    <property type="match status" value="1"/>
</dbReference>
<dbReference type="InterPro" id="IPR001841">
    <property type="entry name" value="Znf_RING"/>
</dbReference>
<evidence type="ECO:0000256" key="3">
    <source>
        <dbReference type="ARBA" id="ARBA00022723"/>
    </source>
</evidence>
<evidence type="ECO:0000259" key="10">
    <source>
        <dbReference type="PROSITE" id="PS50119"/>
    </source>
</evidence>
<evidence type="ECO:0000256" key="2">
    <source>
        <dbReference type="ARBA" id="ARBA00022490"/>
    </source>
</evidence>
<dbReference type="CDD" id="cd03773">
    <property type="entry name" value="MATH_TRIM37"/>
    <property type="match status" value="1"/>
</dbReference>